<name>D2UAF5_XANAP</name>
<reference evidence="2 3" key="1">
    <citation type="journal article" date="2009" name="BMC Genomics">
        <title>The complete genome sequence of Xanthomonas albilineans provides new insights into the reductive genome evolution of the xylem-limited Xanthomonadaceae.</title>
        <authorList>
            <person name="Pieretti I."/>
            <person name="Royer M."/>
            <person name="Barbe V."/>
            <person name="Carrere S."/>
            <person name="Koebnik R."/>
            <person name="Cociancich S."/>
            <person name="Couloux A."/>
            <person name="Darrasse A."/>
            <person name="Gouzy J."/>
            <person name="Jacques M.A."/>
            <person name="Lauber E."/>
            <person name="Manceau C."/>
            <person name="Mangenot S."/>
            <person name="Poussier S."/>
            <person name="Segurens B."/>
            <person name="Szurek B."/>
            <person name="Verdier V."/>
            <person name="Arlat M."/>
            <person name="Rott P."/>
        </authorList>
    </citation>
    <scope>NUCLEOTIDE SEQUENCE [LARGE SCALE GENOMIC DNA]</scope>
    <source>
        <strain evidence="3">GPE PC73 / CFBP 7063</strain>
    </source>
</reference>
<accession>D2UAF5</accession>
<keyword evidence="1" id="KW-1133">Transmembrane helix</keyword>
<feature type="transmembrane region" description="Helical" evidence="1">
    <location>
        <begin position="12"/>
        <end position="30"/>
    </location>
</feature>
<evidence type="ECO:0000256" key="1">
    <source>
        <dbReference type="SAM" id="Phobius"/>
    </source>
</evidence>
<evidence type="ECO:0000313" key="3">
    <source>
        <dbReference type="Proteomes" id="UP000001890"/>
    </source>
</evidence>
<organism evidence="2 3">
    <name type="scientific">Xanthomonas albilineans (strain GPE PC73 / CFBP 7063)</name>
    <dbReference type="NCBI Taxonomy" id="380358"/>
    <lineage>
        <taxon>Bacteria</taxon>
        <taxon>Pseudomonadati</taxon>
        <taxon>Pseudomonadota</taxon>
        <taxon>Gammaproteobacteria</taxon>
        <taxon>Lysobacterales</taxon>
        <taxon>Lysobacteraceae</taxon>
        <taxon>Xanthomonas</taxon>
    </lineage>
</organism>
<dbReference type="EMBL" id="FP565176">
    <property type="protein sequence ID" value="CBA15906.1"/>
    <property type="molecule type" value="Genomic_DNA"/>
</dbReference>
<protein>
    <submittedName>
        <fullName evidence="2">Uncharacterized protein</fullName>
    </submittedName>
</protein>
<dbReference type="Proteomes" id="UP000001890">
    <property type="component" value="Chromosome"/>
</dbReference>
<sequence length="53" mass="6022">MRCRPRMFAANKISATAVTAIHKIILLALLPENMLKNYENHRVFNCVVILILG</sequence>
<dbReference type="KEGG" id="xal:XALC_1399"/>
<keyword evidence="1" id="KW-0812">Transmembrane</keyword>
<dbReference type="AlphaFoldDB" id="D2UAF5"/>
<keyword evidence="3" id="KW-1185">Reference proteome</keyword>
<keyword evidence="1" id="KW-0472">Membrane</keyword>
<dbReference type="STRING" id="380358.XALC_1399"/>
<evidence type="ECO:0000313" key="2">
    <source>
        <dbReference type="EMBL" id="CBA15906.1"/>
    </source>
</evidence>
<proteinExistence type="predicted"/>
<gene>
    <name evidence="2" type="ordered locus">XALc_1399</name>
</gene>